<evidence type="ECO:0000256" key="4">
    <source>
        <dbReference type="ARBA" id="ARBA00069939"/>
    </source>
</evidence>
<dbReference type="PROSITE" id="PS00061">
    <property type="entry name" value="ADH_SHORT"/>
    <property type="match status" value="1"/>
</dbReference>
<name>A0A975C2J3_9CAUL</name>
<proteinExistence type="inferred from homology"/>
<evidence type="ECO:0000313" key="5">
    <source>
        <dbReference type="EMBL" id="QTC90156.1"/>
    </source>
</evidence>
<evidence type="ECO:0000256" key="2">
    <source>
        <dbReference type="ARBA" id="ARBA00023002"/>
    </source>
</evidence>
<dbReference type="PRINTS" id="PR00081">
    <property type="entry name" value="GDHRDH"/>
</dbReference>
<dbReference type="GO" id="GO:0048038">
    <property type="term" value="F:quinone binding"/>
    <property type="evidence" value="ECO:0007669"/>
    <property type="project" value="TreeGrafter"/>
</dbReference>
<dbReference type="PANTHER" id="PTHR42760:SF133">
    <property type="entry name" value="3-OXOACYL-[ACYL-CARRIER-PROTEIN] REDUCTASE"/>
    <property type="match status" value="1"/>
</dbReference>
<dbReference type="InterPro" id="IPR002347">
    <property type="entry name" value="SDR_fam"/>
</dbReference>
<dbReference type="GO" id="GO:0047838">
    <property type="term" value="F:D-xylose 1-dehydrogenase (NAD+) activity"/>
    <property type="evidence" value="ECO:0007669"/>
    <property type="project" value="UniProtKB-EC"/>
</dbReference>
<dbReference type="PANTHER" id="PTHR42760">
    <property type="entry name" value="SHORT-CHAIN DEHYDROGENASES/REDUCTASES FAMILY MEMBER"/>
    <property type="match status" value="1"/>
</dbReference>
<comment type="similarity">
    <text evidence="1">Belongs to the short-chain dehydrogenases/reductases (SDR) family.</text>
</comment>
<evidence type="ECO:0000313" key="6">
    <source>
        <dbReference type="Proteomes" id="UP000663918"/>
    </source>
</evidence>
<dbReference type="PRINTS" id="PR00080">
    <property type="entry name" value="SDRFAMILY"/>
</dbReference>
<dbReference type="KEGG" id="bgoe:IFJ75_12795"/>
<gene>
    <name evidence="5" type="ORF">IFJ75_12795</name>
</gene>
<keyword evidence="2" id="KW-0560">Oxidoreductase</keyword>
<organism evidence="5 6">
    <name type="scientific">Brevundimonas goettingensis</name>
    <dbReference type="NCBI Taxonomy" id="2774190"/>
    <lineage>
        <taxon>Bacteria</taxon>
        <taxon>Pseudomonadati</taxon>
        <taxon>Pseudomonadota</taxon>
        <taxon>Alphaproteobacteria</taxon>
        <taxon>Caulobacterales</taxon>
        <taxon>Caulobacteraceae</taxon>
        <taxon>Brevundimonas</taxon>
    </lineage>
</organism>
<dbReference type="Gene3D" id="3.40.50.720">
    <property type="entry name" value="NAD(P)-binding Rossmann-like Domain"/>
    <property type="match status" value="1"/>
</dbReference>
<protein>
    <recommendedName>
        <fullName evidence="4">D-xylose 1-dehydrogenase</fullName>
        <ecNumber evidence="3">1.1.1.175</ecNumber>
    </recommendedName>
</protein>
<dbReference type="EC" id="1.1.1.175" evidence="3"/>
<dbReference type="Pfam" id="PF13561">
    <property type="entry name" value="adh_short_C2"/>
    <property type="match status" value="1"/>
</dbReference>
<dbReference type="EMBL" id="CP062222">
    <property type="protein sequence ID" value="QTC90156.1"/>
    <property type="molecule type" value="Genomic_DNA"/>
</dbReference>
<evidence type="ECO:0000256" key="3">
    <source>
        <dbReference type="ARBA" id="ARBA00066641"/>
    </source>
</evidence>
<sequence>MEQELKGQVIIVTGGASGIGREACLALAGKGADLVVADFNEEGAKAVAEEVRALGVKAEAFKVDVSKAEQVEALVDFAVTTFGTLSGMFNNAGVSKVQSLLEMEPASYLKVIEVDQHSVYYGLHYGARAMVKLGVKGVFVNTASIYGSVAARGSFNYNAAKSAVIAMTRSGALELAEFGIRVAAVAPGFIETPMMGQLDETARAALASQHVTHRLIQPEKVASVVAFLFTDAASAINGSTVAVDDGFLAFKV</sequence>
<dbReference type="InterPro" id="IPR020904">
    <property type="entry name" value="Sc_DH/Rdtase_CS"/>
</dbReference>
<reference evidence="5" key="1">
    <citation type="submission" date="2020-09" db="EMBL/GenBank/DDBJ databases">
        <title>Brevundimonas sp. LVF2 isolated from a puddle in Goettingen, Germany.</title>
        <authorList>
            <person name="Friedrich I."/>
            <person name="Klassen A."/>
            <person name="Hannes N."/>
            <person name="Schneider D."/>
            <person name="Hertel R."/>
            <person name="Daniel R."/>
        </authorList>
    </citation>
    <scope>NUCLEOTIDE SEQUENCE</scope>
    <source>
        <strain evidence="5">LVF2</strain>
    </source>
</reference>
<dbReference type="Proteomes" id="UP000663918">
    <property type="component" value="Chromosome"/>
</dbReference>
<dbReference type="InterPro" id="IPR036291">
    <property type="entry name" value="NAD(P)-bd_dom_sf"/>
</dbReference>
<dbReference type="AlphaFoldDB" id="A0A975C2J3"/>
<dbReference type="SUPFAM" id="SSF51735">
    <property type="entry name" value="NAD(P)-binding Rossmann-fold domains"/>
    <property type="match status" value="1"/>
</dbReference>
<accession>A0A975C2J3</accession>
<keyword evidence="6" id="KW-1185">Reference proteome</keyword>
<dbReference type="GO" id="GO:0006633">
    <property type="term" value="P:fatty acid biosynthetic process"/>
    <property type="evidence" value="ECO:0007669"/>
    <property type="project" value="TreeGrafter"/>
</dbReference>
<dbReference type="FunFam" id="3.40.50.720:FF:000084">
    <property type="entry name" value="Short-chain dehydrogenase reductase"/>
    <property type="match status" value="1"/>
</dbReference>
<dbReference type="RefSeq" id="WP_207868574.1">
    <property type="nucleotide sequence ID" value="NZ_CP062222.1"/>
</dbReference>
<evidence type="ECO:0000256" key="1">
    <source>
        <dbReference type="ARBA" id="ARBA00006484"/>
    </source>
</evidence>